<evidence type="ECO:0000256" key="3">
    <source>
        <dbReference type="SAM" id="SignalP"/>
    </source>
</evidence>
<dbReference type="Gene3D" id="3.40.390.10">
    <property type="entry name" value="Collagenase (Catalytic Domain)"/>
    <property type="match status" value="1"/>
</dbReference>
<dbReference type="Pfam" id="PF07737">
    <property type="entry name" value="ATLF"/>
    <property type="match status" value="1"/>
</dbReference>
<keyword evidence="3" id="KW-0732">Signal</keyword>
<organism evidence="5 6">
    <name type="scientific">Metabacillus herbersteinensis</name>
    <dbReference type="NCBI Taxonomy" id="283816"/>
    <lineage>
        <taxon>Bacteria</taxon>
        <taxon>Bacillati</taxon>
        <taxon>Bacillota</taxon>
        <taxon>Bacilli</taxon>
        <taxon>Bacillales</taxon>
        <taxon>Bacillaceae</taxon>
        <taxon>Metabacillus</taxon>
    </lineage>
</organism>
<dbReference type="InterPro" id="IPR047568">
    <property type="entry name" value="ATLF-like_dom"/>
</dbReference>
<feature type="domain" description="ATLF-like" evidence="4">
    <location>
        <begin position="44"/>
        <end position="231"/>
    </location>
</feature>
<evidence type="ECO:0000256" key="1">
    <source>
        <dbReference type="ARBA" id="ARBA00004613"/>
    </source>
</evidence>
<protein>
    <submittedName>
        <fullName evidence="5">Toxin</fullName>
    </submittedName>
</protein>
<evidence type="ECO:0000256" key="2">
    <source>
        <dbReference type="ARBA" id="ARBA00022525"/>
    </source>
</evidence>
<evidence type="ECO:0000313" key="6">
    <source>
        <dbReference type="Proteomes" id="UP001589854"/>
    </source>
</evidence>
<dbReference type="CDD" id="cd20183">
    <property type="entry name" value="M34_PPEP"/>
    <property type="match status" value="1"/>
</dbReference>
<accession>A0ABV6GKZ2</accession>
<dbReference type="Proteomes" id="UP001589854">
    <property type="component" value="Unassembled WGS sequence"/>
</dbReference>
<feature type="signal peptide" evidence="3">
    <location>
        <begin position="1"/>
        <end position="20"/>
    </location>
</feature>
<evidence type="ECO:0000313" key="5">
    <source>
        <dbReference type="EMBL" id="MFC0274358.1"/>
    </source>
</evidence>
<keyword evidence="6" id="KW-1185">Reference proteome</keyword>
<comment type="subcellular location">
    <subcellularLocation>
        <location evidence="1">Secreted</location>
    </subcellularLocation>
</comment>
<dbReference type="SUPFAM" id="SSF55486">
    <property type="entry name" value="Metalloproteases ('zincins'), catalytic domain"/>
    <property type="match status" value="1"/>
</dbReference>
<sequence>MKNNLLLLLLSFVSIPILNLANTAPTGIPLSMYSFKTLELSLSKPVLGEIVLLPKETIAEEDAVYMIKNLEKIDQHILMLAAEQNIKVKLFDGSLTDQKGLRMLKNERPRGYASDGPNWQEVPGMYEDRIVYAKIGHSQYGRGHGSVSLELHEFGHSLDRHVFNYVRKDPLFLSIWKQEAKSLFENRTYFINFPEEYFAESFAMYYLSEATKDLLFKKAPLTYKYMNSLETRALERANKKYVLH</sequence>
<dbReference type="InterPro" id="IPR014781">
    <property type="entry name" value="Anthrax_toxin_lethal/edema_N/C"/>
</dbReference>
<name>A0ABV6GKZ2_9BACI</name>
<dbReference type="InterPro" id="IPR024079">
    <property type="entry name" value="MetalloPept_cat_dom_sf"/>
</dbReference>
<dbReference type="PROSITE" id="PS51995">
    <property type="entry name" value="ATLF"/>
    <property type="match status" value="1"/>
</dbReference>
<evidence type="ECO:0000259" key="4">
    <source>
        <dbReference type="PROSITE" id="PS51995"/>
    </source>
</evidence>
<keyword evidence="2" id="KW-0964">Secreted</keyword>
<dbReference type="EMBL" id="JBHLVO010000033">
    <property type="protein sequence ID" value="MFC0274358.1"/>
    <property type="molecule type" value="Genomic_DNA"/>
</dbReference>
<reference evidence="5 6" key="1">
    <citation type="submission" date="2024-09" db="EMBL/GenBank/DDBJ databases">
        <authorList>
            <person name="Sun Q."/>
            <person name="Mori K."/>
        </authorList>
    </citation>
    <scope>NUCLEOTIDE SEQUENCE [LARGE SCALE GENOMIC DNA]</scope>
    <source>
        <strain evidence="5 6">CCM 7228</strain>
    </source>
</reference>
<proteinExistence type="predicted"/>
<comment type="caution">
    <text evidence="5">The sequence shown here is derived from an EMBL/GenBank/DDBJ whole genome shotgun (WGS) entry which is preliminary data.</text>
</comment>
<dbReference type="RefSeq" id="WP_378938517.1">
    <property type="nucleotide sequence ID" value="NZ_JBHLVO010000033.1"/>
</dbReference>
<feature type="chain" id="PRO_5047459538" evidence="3">
    <location>
        <begin position="21"/>
        <end position="244"/>
    </location>
</feature>
<gene>
    <name evidence="5" type="ORF">ACFFIX_23710</name>
</gene>